<dbReference type="Gene3D" id="3.40.630.30">
    <property type="match status" value="1"/>
</dbReference>
<dbReference type="EMBL" id="PNFV01000013">
    <property type="protein sequence ID" value="PMB81957.1"/>
    <property type="molecule type" value="Genomic_DNA"/>
</dbReference>
<name>A0A2J6NKU0_9LACO</name>
<dbReference type="OrthoDB" id="9796171at2"/>
<evidence type="ECO:0000313" key="3">
    <source>
        <dbReference type="Proteomes" id="UP000239920"/>
    </source>
</evidence>
<dbReference type="SUPFAM" id="SSF55729">
    <property type="entry name" value="Acyl-CoA N-acyltransferases (Nat)"/>
    <property type="match status" value="1"/>
</dbReference>
<evidence type="ECO:0000313" key="2">
    <source>
        <dbReference type="EMBL" id="PMB81957.1"/>
    </source>
</evidence>
<dbReference type="Proteomes" id="UP000239920">
    <property type="component" value="Unassembled WGS sequence"/>
</dbReference>
<dbReference type="CDD" id="cd04301">
    <property type="entry name" value="NAT_SF"/>
    <property type="match status" value="1"/>
</dbReference>
<dbReference type="AlphaFoldDB" id="A0A2J6NKU0"/>
<dbReference type="GO" id="GO:0016747">
    <property type="term" value="F:acyltransferase activity, transferring groups other than amino-acyl groups"/>
    <property type="evidence" value="ECO:0007669"/>
    <property type="project" value="InterPro"/>
</dbReference>
<dbReference type="PROSITE" id="PS51186">
    <property type="entry name" value="GNAT"/>
    <property type="match status" value="1"/>
</dbReference>
<sequence>MWQRRAFDDLSTMKLFEIYKLRDEVFTVEQQRIHNDIDDNDLKAIHVYDELDGQIAAYSRVYLKQPGLVTFGRVVTAPNFRGRGLGNELLHQIMDTIRDYFPGNKIEIDAQVQVEGYYQKFGFHSEGEPYIHASTPHIKMVHAAL</sequence>
<accession>A0A2J6NKU0</accession>
<keyword evidence="2" id="KW-0808">Transferase</keyword>
<comment type="caution">
    <text evidence="2">The sequence shown here is derived from an EMBL/GenBank/DDBJ whole genome shotgun (WGS) entry which is preliminary data.</text>
</comment>
<dbReference type="InterPro" id="IPR000182">
    <property type="entry name" value="GNAT_dom"/>
</dbReference>
<dbReference type="InterPro" id="IPR016181">
    <property type="entry name" value="Acyl_CoA_acyltransferase"/>
</dbReference>
<dbReference type="Pfam" id="PF13673">
    <property type="entry name" value="Acetyltransf_10"/>
    <property type="match status" value="1"/>
</dbReference>
<gene>
    <name evidence="2" type="ORF">CK797_08495</name>
</gene>
<reference evidence="2 3" key="1">
    <citation type="submission" date="2017-09" db="EMBL/GenBank/DDBJ databases">
        <title>Bacterial strain isolated from the female urinary microbiota.</title>
        <authorList>
            <person name="Thomas-White K."/>
            <person name="Kumar N."/>
            <person name="Forster S."/>
            <person name="Putonti C."/>
            <person name="Lawley T."/>
            <person name="Wolfe A.J."/>
        </authorList>
    </citation>
    <scope>NUCLEOTIDE SEQUENCE [LARGE SCALE GENOMIC DNA]</scope>
    <source>
        <strain evidence="2 3">UMB0683</strain>
    </source>
</reference>
<evidence type="ECO:0000259" key="1">
    <source>
        <dbReference type="PROSITE" id="PS51186"/>
    </source>
</evidence>
<proteinExistence type="predicted"/>
<dbReference type="RefSeq" id="WP_104689312.1">
    <property type="nucleotide sequence ID" value="NZ_JBKTHY010000013.1"/>
</dbReference>
<organism evidence="2 3">
    <name type="scientific">Limosilactobacillus pontis</name>
    <dbReference type="NCBI Taxonomy" id="35787"/>
    <lineage>
        <taxon>Bacteria</taxon>
        <taxon>Bacillati</taxon>
        <taxon>Bacillota</taxon>
        <taxon>Bacilli</taxon>
        <taxon>Lactobacillales</taxon>
        <taxon>Lactobacillaceae</taxon>
        <taxon>Limosilactobacillus</taxon>
    </lineage>
</organism>
<feature type="domain" description="N-acetyltransferase" evidence="1">
    <location>
        <begin position="5"/>
        <end position="145"/>
    </location>
</feature>
<protein>
    <submittedName>
        <fullName evidence="2">GNAT family N-acetyltransferase</fullName>
    </submittedName>
</protein>